<dbReference type="AlphaFoldDB" id="A0AAV4BN08"/>
<evidence type="ECO:0000313" key="2">
    <source>
        <dbReference type="Proteomes" id="UP000735302"/>
    </source>
</evidence>
<name>A0AAV4BN08_9GAST</name>
<dbReference type="EMBL" id="BLXT01005154">
    <property type="protein sequence ID" value="GFO20401.1"/>
    <property type="molecule type" value="Genomic_DNA"/>
</dbReference>
<accession>A0AAV4BN08</accession>
<proteinExistence type="predicted"/>
<protein>
    <submittedName>
        <fullName evidence="1">Uncharacterized protein</fullName>
    </submittedName>
</protein>
<gene>
    <name evidence="1" type="ORF">PoB_004690600</name>
</gene>
<reference evidence="1 2" key="1">
    <citation type="journal article" date="2021" name="Elife">
        <title>Chloroplast acquisition without the gene transfer in kleptoplastic sea slugs, Plakobranchus ocellatus.</title>
        <authorList>
            <person name="Maeda T."/>
            <person name="Takahashi S."/>
            <person name="Yoshida T."/>
            <person name="Shimamura S."/>
            <person name="Takaki Y."/>
            <person name="Nagai Y."/>
            <person name="Toyoda A."/>
            <person name="Suzuki Y."/>
            <person name="Arimoto A."/>
            <person name="Ishii H."/>
            <person name="Satoh N."/>
            <person name="Nishiyama T."/>
            <person name="Hasebe M."/>
            <person name="Maruyama T."/>
            <person name="Minagawa J."/>
            <person name="Obokata J."/>
            <person name="Shigenobu S."/>
        </authorList>
    </citation>
    <scope>NUCLEOTIDE SEQUENCE [LARGE SCALE GENOMIC DNA]</scope>
</reference>
<sequence length="86" mass="9761">MLANNRHSLKSEQPDQACYTLHLSFIFNVTLEKYLQESCSRPPKPRTVLYRSQTFQSRHDSPVTTSKVTFAAVGRGQDRVEADATC</sequence>
<evidence type="ECO:0000313" key="1">
    <source>
        <dbReference type="EMBL" id="GFO20401.1"/>
    </source>
</evidence>
<keyword evidence="2" id="KW-1185">Reference proteome</keyword>
<comment type="caution">
    <text evidence="1">The sequence shown here is derived from an EMBL/GenBank/DDBJ whole genome shotgun (WGS) entry which is preliminary data.</text>
</comment>
<dbReference type="Proteomes" id="UP000735302">
    <property type="component" value="Unassembled WGS sequence"/>
</dbReference>
<organism evidence="1 2">
    <name type="scientific">Plakobranchus ocellatus</name>
    <dbReference type="NCBI Taxonomy" id="259542"/>
    <lineage>
        <taxon>Eukaryota</taxon>
        <taxon>Metazoa</taxon>
        <taxon>Spiralia</taxon>
        <taxon>Lophotrochozoa</taxon>
        <taxon>Mollusca</taxon>
        <taxon>Gastropoda</taxon>
        <taxon>Heterobranchia</taxon>
        <taxon>Euthyneura</taxon>
        <taxon>Panpulmonata</taxon>
        <taxon>Sacoglossa</taxon>
        <taxon>Placobranchoidea</taxon>
        <taxon>Plakobranchidae</taxon>
        <taxon>Plakobranchus</taxon>
    </lineage>
</organism>